<accession>A0ABY7E549</accession>
<keyword evidence="2" id="KW-1185">Reference proteome</keyword>
<proteinExistence type="predicted"/>
<evidence type="ECO:0000313" key="2">
    <source>
        <dbReference type="Proteomes" id="UP001164746"/>
    </source>
</evidence>
<dbReference type="Proteomes" id="UP001164746">
    <property type="component" value="Chromosome 5"/>
</dbReference>
<reference evidence="1" key="1">
    <citation type="submission" date="2022-11" db="EMBL/GenBank/DDBJ databases">
        <title>Centuries of genome instability and evolution in soft-shell clam transmissible cancer (bioRxiv).</title>
        <authorList>
            <person name="Hart S.F.M."/>
            <person name="Yonemitsu M.A."/>
            <person name="Giersch R.M."/>
            <person name="Beal B.F."/>
            <person name="Arriagada G."/>
            <person name="Davis B.W."/>
            <person name="Ostrander E.A."/>
            <person name="Goff S.P."/>
            <person name="Metzger M.J."/>
        </authorList>
    </citation>
    <scope>NUCLEOTIDE SEQUENCE</scope>
    <source>
        <strain evidence="1">MELC-2E11</strain>
        <tissue evidence="1">Siphon/mantle</tissue>
    </source>
</reference>
<sequence length="120" mass="12975">MDGSETLSGIMLWRGITLGLRTIAGGEKMQELKLGVLTVVYLVVLCLIQLGAADQNGQSSNVLKENTKIALRKVCEQLCFEESANCPNECQMAILQPLVSSDDIPSYDKRASRGIDGLTS</sequence>
<organism evidence="1 2">
    <name type="scientific">Mya arenaria</name>
    <name type="common">Soft-shell clam</name>
    <dbReference type="NCBI Taxonomy" id="6604"/>
    <lineage>
        <taxon>Eukaryota</taxon>
        <taxon>Metazoa</taxon>
        <taxon>Spiralia</taxon>
        <taxon>Lophotrochozoa</taxon>
        <taxon>Mollusca</taxon>
        <taxon>Bivalvia</taxon>
        <taxon>Autobranchia</taxon>
        <taxon>Heteroconchia</taxon>
        <taxon>Euheterodonta</taxon>
        <taxon>Imparidentia</taxon>
        <taxon>Neoheterodontei</taxon>
        <taxon>Myida</taxon>
        <taxon>Myoidea</taxon>
        <taxon>Myidae</taxon>
        <taxon>Mya</taxon>
    </lineage>
</organism>
<gene>
    <name evidence="1" type="ORF">MAR_019455</name>
</gene>
<name>A0ABY7E549_MYAAR</name>
<protein>
    <submittedName>
        <fullName evidence="1">Uncharacterized protein</fullName>
    </submittedName>
</protein>
<dbReference type="EMBL" id="CP111016">
    <property type="protein sequence ID" value="WAR04086.1"/>
    <property type="molecule type" value="Genomic_DNA"/>
</dbReference>
<evidence type="ECO:0000313" key="1">
    <source>
        <dbReference type="EMBL" id="WAR04086.1"/>
    </source>
</evidence>